<keyword evidence="2 5" id="KW-0808">Transferase</keyword>
<reference evidence="6 7" key="1">
    <citation type="submission" date="2021-02" db="EMBL/GenBank/DDBJ databases">
        <title>De Novo genome assembly of isolated myxobacteria.</title>
        <authorList>
            <person name="Stevens D.C."/>
        </authorList>
    </citation>
    <scope>NUCLEOTIDE SEQUENCE [LARGE SCALE GENOMIC DNA]</scope>
    <source>
        <strain evidence="6 7">SCHIC003</strain>
    </source>
</reference>
<gene>
    <name evidence="5 6" type="primary">queA</name>
    <name evidence="6" type="ORF">JY572_00880</name>
</gene>
<dbReference type="Proteomes" id="UP000663090">
    <property type="component" value="Chromosome"/>
</dbReference>
<dbReference type="NCBIfam" id="TIGR00113">
    <property type="entry name" value="queA"/>
    <property type="match status" value="1"/>
</dbReference>
<comment type="pathway">
    <text evidence="5">tRNA modification; tRNA-queuosine biosynthesis.</text>
</comment>
<comment type="catalytic activity">
    <reaction evidence="5">
        <text>7-aminomethyl-7-carbaguanosine(34) in tRNA + S-adenosyl-L-methionine = epoxyqueuosine(34) in tRNA + adenine + L-methionine + 2 H(+)</text>
        <dbReference type="Rhea" id="RHEA:32155"/>
        <dbReference type="Rhea" id="RHEA-COMP:10342"/>
        <dbReference type="Rhea" id="RHEA-COMP:18582"/>
        <dbReference type="ChEBI" id="CHEBI:15378"/>
        <dbReference type="ChEBI" id="CHEBI:16708"/>
        <dbReference type="ChEBI" id="CHEBI:57844"/>
        <dbReference type="ChEBI" id="CHEBI:59789"/>
        <dbReference type="ChEBI" id="CHEBI:82833"/>
        <dbReference type="ChEBI" id="CHEBI:194443"/>
        <dbReference type="EC" id="2.4.99.17"/>
    </reaction>
</comment>
<evidence type="ECO:0000256" key="1">
    <source>
        <dbReference type="ARBA" id="ARBA00022490"/>
    </source>
</evidence>
<dbReference type="HAMAP" id="MF_00113">
    <property type="entry name" value="QueA"/>
    <property type="match status" value="1"/>
</dbReference>
<dbReference type="Pfam" id="PF02547">
    <property type="entry name" value="Queuosine_synth"/>
    <property type="match status" value="1"/>
</dbReference>
<keyword evidence="1 5" id="KW-0963">Cytoplasm</keyword>
<dbReference type="EMBL" id="CP071091">
    <property type="protein sequence ID" value="QSQ14679.1"/>
    <property type="molecule type" value="Genomic_DNA"/>
</dbReference>
<keyword evidence="7" id="KW-1185">Reference proteome</keyword>
<protein>
    <recommendedName>
        <fullName evidence="5">S-adenosylmethionine:tRNA ribosyltransferase-isomerase</fullName>
        <ecNumber evidence="5">2.4.99.17</ecNumber>
    </recommendedName>
    <alternativeName>
        <fullName evidence="5">Queuosine biosynthesis protein QueA</fullName>
    </alternativeName>
</protein>
<comment type="similarity">
    <text evidence="5">Belongs to the QueA family.</text>
</comment>
<evidence type="ECO:0000313" key="7">
    <source>
        <dbReference type="Proteomes" id="UP000663090"/>
    </source>
</evidence>
<evidence type="ECO:0000313" key="6">
    <source>
        <dbReference type="EMBL" id="QSQ14679.1"/>
    </source>
</evidence>
<dbReference type="EC" id="2.4.99.17" evidence="5"/>
<accession>A0ABX7N8D9</accession>
<proteinExistence type="inferred from homology"/>
<dbReference type="Gene3D" id="3.40.1780.10">
    <property type="entry name" value="QueA-like"/>
    <property type="match status" value="1"/>
</dbReference>
<dbReference type="RefSeq" id="WP_206716442.1">
    <property type="nucleotide sequence ID" value="NZ_CP071091.1"/>
</dbReference>
<comment type="subcellular location">
    <subcellularLocation>
        <location evidence="5">Cytoplasm</location>
    </subcellularLocation>
</comment>
<evidence type="ECO:0000256" key="3">
    <source>
        <dbReference type="ARBA" id="ARBA00022691"/>
    </source>
</evidence>
<dbReference type="InterPro" id="IPR036100">
    <property type="entry name" value="QueA_sf"/>
</dbReference>
<dbReference type="SUPFAM" id="SSF111337">
    <property type="entry name" value="QueA-like"/>
    <property type="match status" value="1"/>
</dbReference>
<dbReference type="InterPro" id="IPR042118">
    <property type="entry name" value="QueA_dom1"/>
</dbReference>
<dbReference type="NCBIfam" id="NF001140">
    <property type="entry name" value="PRK00147.1"/>
    <property type="match status" value="1"/>
</dbReference>
<name>A0ABX7N8D9_9BACT</name>
<evidence type="ECO:0000256" key="5">
    <source>
        <dbReference type="HAMAP-Rule" id="MF_00113"/>
    </source>
</evidence>
<dbReference type="PANTHER" id="PTHR30307:SF0">
    <property type="entry name" value="S-ADENOSYLMETHIONINE:TRNA RIBOSYLTRANSFERASE-ISOMERASE"/>
    <property type="match status" value="1"/>
</dbReference>
<dbReference type="Gene3D" id="2.40.10.240">
    <property type="entry name" value="QueA-like"/>
    <property type="match status" value="1"/>
</dbReference>
<organism evidence="6 7">
    <name type="scientific">Myxococcus landrumensis</name>
    <dbReference type="NCBI Taxonomy" id="2813577"/>
    <lineage>
        <taxon>Bacteria</taxon>
        <taxon>Pseudomonadati</taxon>
        <taxon>Myxococcota</taxon>
        <taxon>Myxococcia</taxon>
        <taxon>Myxococcales</taxon>
        <taxon>Cystobacterineae</taxon>
        <taxon>Myxococcaceae</taxon>
        <taxon>Myxococcus</taxon>
    </lineage>
</organism>
<dbReference type="InterPro" id="IPR042119">
    <property type="entry name" value="QueA_dom2"/>
</dbReference>
<keyword evidence="4 5" id="KW-0671">Queuosine biosynthesis</keyword>
<evidence type="ECO:0000256" key="4">
    <source>
        <dbReference type="ARBA" id="ARBA00022785"/>
    </source>
</evidence>
<comment type="function">
    <text evidence="5">Transfers and isomerizes the ribose moiety from AdoMet to the 7-aminomethyl group of 7-deazaguanine (preQ1-tRNA) to give epoxyqueuosine (oQ-tRNA).</text>
</comment>
<dbReference type="InterPro" id="IPR003699">
    <property type="entry name" value="QueA"/>
</dbReference>
<evidence type="ECO:0000256" key="2">
    <source>
        <dbReference type="ARBA" id="ARBA00022679"/>
    </source>
</evidence>
<dbReference type="GO" id="GO:0051075">
    <property type="term" value="F:S-adenosylmethionine:tRNA ribosyltransferase-isomerase activity"/>
    <property type="evidence" value="ECO:0007669"/>
    <property type="project" value="UniProtKB-EC"/>
</dbReference>
<dbReference type="PANTHER" id="PTHR30307">
    <property type="entry name" value="S-ADENOSYLMETHIONINE:TRNA RIBOSYLTRANSFERASE-ISOMERASE"/>
    <property type="match status" value="1"/>
</dbReference>
<comment type="subunit">
    <text evidence="5">Monomer.</text>
</comment>
<sequence length="370" mass="39770">MGAATSASPVSSRLSDYDFELPESQIAQAPLAKRDASRLMHVRRSSGDVSHRRFSDVMELLRPGDLLVLNDARVIPARLLGQKAGTGGRVELLVVRPAASTLTSAALDGAPETLDWLCLGQASKGLKPTQRLTFAGGLEAEVLEVLGGGEYRVRFHAPPGASLASLLDAAGRLPLPPYITREPDAADAERYQTVYARASGAVAAPTAGLHFTQEMLAALEARGVRRVLVTLDVGPGTFLPVREDDLDKHHMHPERFTVPEATAREVNAARAEGRRVVAVGTTVVRTLESATDPATGKLREGPGETTLFIRPGFTFRQVDALLTNFHLPRSTLVVLVSALLGRERTLAAYAEAVRDGYRFFSYGDAMLVSE</sequence>
<keyword evidence="6" id="KW-0328">Glycosyltransferase</keyword>
<keyword evidence="3 5" id="KW-0949">S-adenosyl-L-methionine</keyword>